<reference evidence="10" key="1">
    <citation type="submission" date="2013-01" db="EMBL/GenBank/DDBJ databases">
        <title>Draft Genome Sequence of a Mulberry Tree, Morus notabilis C.K. Schneid.</title>
        <authorList>
            <person name="He N."/>
            <person name="Zhao S."/>
        </authorList>
    </citation>
    <scope>NUCLEOTIDE SEQUENCE</scope>
</reference>
<dbReference type="Proteomes" id="UP000030645">
    <property type="component" value="Unassembled WGS sequence"/>
</dbReference>
<dbReference type="AlphaFoldDB" id="W9RSK6"/>
<dbReference type="GO" id="GO:0020037">
    <property type="term" value="F:heme binding"/>
    <property type="evidence" value="ECO:0007669"/>
    <property type="project" value="InterPro"/>
</dbReference>
<dbReference type="PROSITE" id="PS00086">
    <property type="entry name" value="CYTOCHROME_P450"/>
    <property type="match status" value="2"/>
</dbReference>
<dbReference type="PRINTS" id="PR00385">
    <property type="entry name" value="P450"/>
</dbReference>
<evidence type="ECO:0000256" key="8">
    <source>
        <dbReference type="RuleBase" id="RU000461"/>
    </source>
</evidence>
<dbReference type="CDD" id="cd11073">
    <property type="entry name" value="CYP76-like"/>
    <property type="match status" value="1"/>
</dbReference>
<evidence type="ECO:0000256" key="1">
    <source>
        <dbReference type="ARBA" id="ARBA00010617"/>
    </source>
</evidence>
<gene>
    <name evidence="9" type="ORF">L484_005453</name>
</gene>
<dbReference type="GO" id="GO:0016705">
    <property type="term" value="F:oxidoreductase activity, acting on paired donors, with incorporation or reduction of molecular oxygen"/>
    <property type="evidence" value="ECO:0007669"/>
    <property type="project" value="InterPro"/>
</dbReference>
<evidence type="ECO:0000256" key="7">
    <source>
        <dbReference type="PIRSR" id="PIRSR602401-1"/>
    </source>
</evidence>
<evidence type="ECO:0000256" key="6">
    <source>
        <dbReference type="ARBA" id="ARBA00023033"/>
    </source>
</evidence>
<keyword evidence="10" id="KW-1185">Reference proteome</keyword>
<keyword evidence="3 7" id="KW-0479">Metal-binding</keyword>
<organism evidence="9 10">
    <name type="scientific">Morus notabilis</name>
    <dbReference type="NCBI Taxonomy" id="981085"/>
    <lineage>
        <taxon>Eukaryota</taxon>
        <taxon>Viridiplantae</taxon>
        <taxon>Streptophyta</taxon>
        <taxon>Embryophyta</taxon>
        <taxon>Tracheophyta</taxon>
        <taxon>Spermatophyta</taxon>
        <taxon>Magnoliopsida</taxon>
        <taxon>eudicotyledons</taxon>
        <taxon>Gunneridae</taxon>
        <taxon>Pentapetalae</taxon>
        <taxon>rosids</taxon>
        <taxon>fabids</taxon>
        <taxon>Rosales</taxon>
        <taxon>Moraceae</taxon>
        <taxon>Moreae</taxon>
        <taxon>Morus</taxon>
    </lineage>
</organism>
<dbReference type="FunFam" id="1.10.630.10:FF:000007">
    <property type="entry name" value="Cytochrome P450 76C4"/>
    <property type="match status" value="1"/>
</dbReference>
<feature type="binding site" description="axial binding residue" evidence="7">
    <location>
        <position position="588"/>
    </location>
    <ligand>
        <name>heme</name>
        <dbReference type="ChEBI" id="CHEBI:30413"/>
    </ligand>
    <ligandPart>
        <name>Fe</name>
        <dbReference type="ChEBI" id="CHEBI:18248"/>
    </ligandPart>
</feature>
<accession>W9RSK6</accession>
<keyword evidence="2 7" id="KW-0349">Heme</keyword>
<evidence type="ECO:0000256" key="3">
    <source>
        <dbReference type="ARBA" id="ARBA00022723"/>
    </source>
</evidence>
<dbReference type="Pfam" id="PF00067">
    <property type="entry name" value="p450"/>
    <property type="match status" value="2"/>
</dbReference>
<comment type="cofactor">
    <cofactor evidence="7">
        <name>heme</name>
        <dbReference type="ChEBI" id="CHEBI:30413"/>
    </cofactor>
</comment>
<dbReference type="GO" id="GO:0005506">
    <property type="term" value="F:iron ion binding"/>
    <property type="evidence" value="ECO:0007669"/>
    <property type="project" value="InterPro"/>
</dbReference>
<evidence type="ECO:0000313" key="10">
    <source>
        <dbReference type="Proteomes" id="UP000030645"/>
    </source>
</evidence>
<dbReference type="Gene3D" id="1.10.630.10">
    <property type="entry name" value="Cytochrome P450"/>
    <property type="match status" value="2"/>
</dbReference>
<keyword evidence="4 8" id="KW-0560">Oxidoreductase</keyword>
<keyword evidence="6 8" id="KW-0503">Monooxygenase</keyword>
<protein>
    <submittedName>
        <fullName evidence="9">Cytochrome P450 76C4</fullName>
    </submittedName>
</protein>
<dbReference type="SUPFAM" id="SSF48264">
    <property type="entry name" value="Cytochrome P450"/>
    <property type="match status" value="2"/>
</dbReference>
<dbReference type="PANTHER" id="PTHR47950">
    <property type="entry name" value="CYTOCHROME P450, FAMILY 76, SUBFAMILY C, POLYPEPTIDE 5-RELATED"/>
    <property type="match status" value="1"/>
</dbReference>
<evidence type="ECO:0000256" key="2">
    <source>
        <dbReference type="ARBA" id="ARBA00022617"/>
    </source>
</evidence>
<dbReference type="STRING" id="981085.W9RSK6"/>
<dbReference type="eggNOG" id="KOG0156">
    <property type="taxonomic scope" value="Eukaryota"/>
</dbReference>
<proteinExistence type="inferred from homology"/>
<dbReference type="PRINTS" id="PR00463">
    <property type="entry name" value="EP450I"/>
</dbReference>
<dbReference type="PANTHER" id="PTHR47950:SF4">
    <property type="entry name" value="GERANIOL 8-HYDROXYLASE-LIKE"/>
    <property type="match status" value="1"/>
</dbReference>
<dbReference type="InterPro" id="IPR002401">
    <property type="entry name" value="Cyt_P450_E_grp-I"/>
</dbReference>
<name>W9RSK6_9ROSA</name>
<evidence type="ECO:0000256" key="5">
    <source>
        <dbReference type="ARBA" id="ARBA00023004"/>
    </source>
</evidence>
<dbReference type="GO" id="GO:0004497">
    <property type="term" value="F:monooxygenase activity"/>
    <property type="evidence" value="ECO:0007669"/>
    <property type="project" value="UniProtKB-KW"/>
</dbReference>
<dbReference type="InterPro" id="IPR001128">
    <property type="entry name" value="Cyt_P450"/>
</dbReference>
<evidence type="ECO:0000256" key="4">
    <source>
        <dbReference type="ARBA" id="ARBA00023002"/>
    </source>
</evidence>
<dbReference type="InterPro" id="IPR017972">
    <property type="entry name" value="Cyt_P450_CS"/>
</dbReference>
<dbReference type="EMBL" id="KE345553">
    <property type="protein sequence ID" value="EXC06132.1"/>
    <property type="molecule type" value="Genomic_DNA"/>
</dbReference>
<sequence length="645" mass="72542">MVPSVKLKNITRVPYAYRKAAKDVKVFGYTIPKGAQVIVNVWAISRDSTIWEKPEKFMPGRFLDSNIDVRGQDFEFTPFGAGRRLCPGLPLAIRILPLMLGSLLHSFDWMLEDGVTPETINMEDKFGLTFQMAQPLRVIPRIILAIDIESKGAHDFVLPTAFNSFASRPRTKNLLPHGPKPLPIIGNLLELGDKPHKSLARLSQTYGPIMSLKLGQITSIVVSSPTMAKEVLQTHSQFFSNRTISDAARASKHCEFSMIFLPVSTSWRDLRKILNVHLLASKVLDANMNLRHNKVQELLCDLRNSAEAGEAVEIGNAAFKASLNLLSTTFFSMDLADPNSNNAREIRKTVCSAVEELGKPNLTDYFPFLRWSDPQGIRRRTNVHFRKMLDLFDHIINQRLQLREMGDSVKENDILDTLINMMVINEEKKENDHLNKTTLKHFLMDIFAAGTETTSSTLAWSMAELLKAPEILSRAQAELEQVIGKGNQVKESDITRLPYLQAVVKETFRLHPAAALLVPRKAESEVEVCGHTIPKDSQLLVNVWAMGRDPNIWENPNLFMPERFLKLNIDFGGHDFELIPFGAGKRICPGLPLAARMLHLMLGSLLHSFDWKLEDGVSPETLNMEDKFGITLQMAQPLRALPMAP</sequence>
<keyword evidence="5 7" id="KW-0408">Iron</keyword>
<comment type="similarity">
    <text evidence="1 8">Belongs to the cytochrome P450 family.</text>
</comment>
<evidence type="ECO:0000313" key="9">
    <source>
        <dbReference type="EMBL" id="EXC06132.1"/>
    </source>
</evidence>
<dbReference type="InterPro" id="IPR036396">
    <property type="entry name" value="Cyt_P450_sf"/>
</dbReference>